<keyword evidence="2" id="KW-0540">Nuclease</keyword>
<name>A0A6J7WFR9_9CAUD</name>
<feature type="domain" description="YqaJ viral recombinase" evidence="1">
    <location>
        <begin position="13"/>
        <end position="152"/>
    </location>
</feature>
<dbReference type="InterPro" id="IPR051703">
    <property type="entry name" value="NF-kappa-B_Signaling_Reg"/>
</dbReference>
<proteinExistence type="predicted"/>
<dbReference type="PANTHER" id="PTHR46609">
    <property type="entry name" value="EXONUCLEASE, PHAGE-TYPE/RECB, C-TERMINAL DOMAIN-CONTAINING PROTEIN"/>
    <property type="match status" value="1"/>
</dbReference>
<keyword evidence="2" id="KW-0255">Endonuclease</keyword>
<reference evidence="2" key="1">
    <citation type="submission" date="2020-05" db="EMBL/GenBank/DDBJ databases">
        <authorList>
            <person name="Chiriac C."/>
            <person name="Salcher M."/>
            <person name="Ghai R."/>
            <person name="Kavagutti S V."/>
        </authorList>
    </citation>
    <scope>NUCLEOTIDE SEQUENCE</scope>
</reference>
<dbReference type="PANTHER" id="PTHR46609:SF6">
    <property type="entry name" value="EXONUCLEASE, PHAGE-TYPE_RECB, C-TERMINAL DOMAIN-CONTAINING PROTEIN-RELATED"/>
    <property type="match status" value="1"/>
</dbReference>
<dbReference type="InterPro" id="IPR017482">
    <property type="entry name" value="Lambda-type_endonuclease"/>
</dbReference>
<dbReference type="NCBIfam" id="TIGR03033">
    <property type="entry name" value="phage_rel_nuc"/>
    <property type="match status" value="1"/>
</dbReference>
<keyword evidence="2" id="KW-0378">Hydrolase</keyword>
<accession>A0A6J7WFR9</accession>
<dbReference type="CDD" id="cd22343">
    <property type="entry name" value="PDDEXK_lambda_exonuclease-like"/>
    <property type="match status" value="1"/>
</dbReference>
<sequence>MDIQEVQQRTDAWHQLRAGKVTASRVADIIAKTKSGPSASRENYLAQLVCERMTGKPAESYSNAAMVWGTETEPFARAAYEGAKDVLVEEVGFVVHPSIEGAGASPDGLVGLFGLVEIKCPNTATHIQTLLDQKVPEKYNTQMQWQMACTSRQWCDFVSFDPRMDEGLQLFIKRVEYDPIYVSQLEKEVIFFLMEVEEKINKLNKLKV</sequence>
<dbReference type="EMBL" id="LR798236">
    <property type="protein sequence ID" value="CAB5212481.1"/>
    <property type="molecule type" value="Genomic_DNA"/>
</dbReference>
<evidence type="ECO:0000313" key="2">
    <source>
        <dbReference type="EMBL" id="CAB5212481.1"/>
    </source>
</evidence>
<gene>
    <name evidence="2" type="ORF">UFOVP188_21</name>
</gene>
<protein>
    <submittedName>
        <fullName evidence="2">Phage_rel_nuc, putative phage-type endonuclease</fullName>
    </submittedName>
</protein>
<dbReference type="Pfam" id="PF09588">
    <property type="entry name" value="YqaJ"/>
    <property type="match status" value="1"/>
</dbReference>
<dbReference type="InterPro" id="IPR019080">
    <property type="entry name" value="YqaJ_viral_recombinase"/>
</dbReference>
<dbReference type="InterPro" id="IPR011604">
    <property type="entry name" value="PDDEXK-like_dom_sf"/>
</dbReference>
<dbReference type="InterPro" id="IPR011335">
    <property type="entry name" value="Restrct_endonuc-II-like"/>
</dbReference>
<dbReference type="GO" id="GO:0004519">
    <property type="term" value="F:endonuclease activity"/>
    <property type="evidence" value="ECO:0007669"/>
    <property type="project" value="UniProtKB-KW"/>
</dbReference>
<dbReference type="Gene3D" id="3.90.320.10">
    <property type="match status" value="1"/>
</dbReference>
<evidence type="ECO:0000259" key="1">
    <source>
        <dbReference type="Pfam" id="PF09588"/>
    </source>
</evidence>
<dbReference type="SUPFAM" id="SSF52980">
    <property type="entry name" value="Restriction endonuclease-like"/>
    <property type="match status" value="1"/>
</dbReference>
<organism evidence="2">
    <name type="scientific">uncultured Caudovirales phage</name>
    <dbReference type="NCBI Taxonomy" id="2100421"/>
    <lineage>
        <taxon>Viruses</taxon>
        <taxon>Duplodnaviria</taxon>
        <taxon>Heunggongvirae</taxon>
        <taxon>Uroviricota</taxon>
        <taxon>Caudoviricetes</taxon>
        <taxon>Peduoviridae</taxon>
        <taxon>Maltschvirus</taxon>
        <taxon>Maltschvirus maltsch</taxon>
    </lineage>
</organism>